<proteinExistence type="predicted"/>
<name>A0AAV7QNM2_PLEWA</name>
<gene>
    <name evidence="2" type="ORF">NDU88_008458</name>
</gene>
<evidence type="ECO:0000256" key="1">
    <source>
        <dbReference type="SAM" id="MobiDB-lite"/>
    </source>
</evidence>
<reference evidence="2" key="1">
    <citation type="journal article" date="2022" name="bioRxiv">
        <title>Sequencing and chromosome-scale assembly of the giantPleurodeles waltlgenome.</title>
        <authorList>
            <person name="Brown T."/>
            <person name="Elewa A."/>
            <person name="Iarovenko S."/>
            <person name="Subramanian E."/>
            <person name="Araus A.J."/>
            <person name="Petzold A."/>
            <person name="Susuki M."/>
            <person name="Suzuki K.-i.T."/>
            <person name="Hayashi T."/>
            <person name="Toyoda A."/>
            <person name="Oliveira C."/>
            <person name="Osipova E."/>
            <person name="Leigh N.D."/>
            <person name="Simon A."/>
            <person name="Yun M.H."/>
        </authorList>
    </citation>
    <scope>NUCLEOTIDE SEQUENCE</scope>
    <source>
        <strain evidence="2">20211129_DDA</strain>
        <tissue evidence="2">Liver</tissue>
    </source>
</reference>
<comment type="caution">
    <text evidence="2">The sequence shown here is derived from an EMBL/GenBank/DDBJ whole genome shotgun (WGS) entry which is preliminary data.</text>
</comment>
<evidence type="ECO:0000313" key="3">
    <source>
        <dbReference type="Proteomes" id="UP001066276"/>
    </source>
</evidence>
<evidence type="ECO:0000313" key="2">
    <source>
        <dbReference type="EMBL" id="KAJ1142131.1"/>
    </source>
</evidence>
<dbReference type="AlphaFoldDB" id="A0AAV7QNM2"/>
<feature type="region of interest" description="Disordered" evidence="1">
    <location>
        <begin position="40"/>
        <end position="61"/>
    </location>
</feature>
<feature type="compositionally biased region" description="Basic and acidic residues" evidence="1">
    <location>
        <begin position="49"/>
        <end position="60"/>
    </location>
</feature>
<protein>
    <submittedName>
        <fullName evidence="2">Uncharacterized protein</fullName>
    </submittedName>
</protein>
<dbReference type="EMBL" id="JANPWB010000010">
    <property type="protein sequence ID" value="KAJ1142131.1"/>
    <property type="molecule type" value="Genomic_DNA"/>
</dbReference>
<sequence length="132" mass="14301">MGSQARVAHARIWSEKQARPPLERGIECVERPLKERALASASKMAAPSADHRHTSVREGRLLGAPGRLAAPARSMESEVVVISDDEDEDEVQGAGAGWAYDDEELLDYEDELLEPVSSIQRVVVAEEAPGVA</sequence>
<organism evidence="2 3">
    <name type="scientific">Pleurodeles waltl</name>
    <name type="common">Iberian ribbed newt</name>
    <dbReference type="NCBI Taxonomy" id="8319"/>
    <lineage>
        <taxon>Eukaryota</taxon>
        <taxon>Metazoa</taxon>
        <taxon>Chordata</taxon>
        <taxon>Craniata</taxon>
        <taxon>Vertebrata</taxon>
        <taxon>Euteleostomi</taxon>
        <taxon>Amphibia</taxon>
        <taxon>Batrachia</taxon>
        <taxon>Caudata</taxon>
        <taxon>Salamandroidea</taxon>
        <taxon>Salamandridae</taxon>
        <taxon>Pleurodelinae</taxon>
        <taxon>Pleurodeles</taxon>
    </lineage>
</organism>
<dbReference type="Proteomes" id="UP001066276">
    <property type="component" value="Chromosome 6"/>
</dbReference>
<keyword evidence="3" id="KW-1185">Reference proteome</keyword>
<accession>A0AAV7QNM2</accession>